<dbReference type="InterPro" id="IPR050511">
    <property type="entry name" value="AMPK_gamma/SDS23_families"/>
</dbReference>
<dbReference type="SUPFAM" id="SSF54631">
    <property type="entry name" value="CBS-domain pair"/>
    <property type="match status" value="2"/>
</dbReference>
<organism evidence="6 7">
    <name type="scientific">Rhodofomes roseus</name>
    <dbReference type="NCBI Taxonomy" id="34475"/>
    <lineage>
        <taxon>Eukaryota</taxon>
        <taxon>Fungi</taxon>
        <taxon>Dikarya</taxon>
        <taxon>Basidiomycota</taxon>
        <taxon>Agaricomycotina</taxon>
        <taxon>Agaricomycetes</taxon>
        <taxon>Polyporales</taxon>
        <taxon>Rhodofomes</taxon>
    </lineage>
</organism>
<evidence type="ECO:0000256" key="3">
    <source>
        <dbReference type="PROSITE-ProRule" id="PRU00703"/>
    </source>
</evidence>
<dbReference type="CDD" id="cd02205">
    <property type="entry name" value="CBS_pair_SF"/>
    <property type="match status" value="1"/>
</dbReference>
<feature type="domain" description="CBS" evidence="5">
    <location>
        <begin position="302"/>
        <end position="373"/>
    </location>
</feature>
<evidence type="ECO:0000259" key="5">
    <source>
        <dbReference type="PROSITE" id="PS51371"/>
    </source>
</evidence>
<dbReference type="Gene3D" id="3.10.580.10">
    <property type="entry name" value="CBS-domain"/>
    <property type="match status" value="1"/>
</dbReference>
<dbReference type="GO" id="GO:0042149">
    <property type="term" value="P:cellular response to glucose starvation"/>
    <property type="evidence" value="ECO:0007669"/>
    <property type="project" value="TreeGrafter"/>
</dbReference>
<dbReference type="AlphaFoldDB" id="A0A4Y9YDV4"/>
<sequence>MPPRKRMSVSSTSSRSESPLVFATAPNADAEEWVKAWAQVPARELIDCPVIAIDADTSVEDACDMLLSKDIACLAVQARPGSSPSGAPYHGLFDFSDVNAFLTLAATQHKLASENLKGRPRIQEILAAAKAGRVPVHLVSNLSEKNPLEMLPYDATIVSLLGVFSRGTHRVLIQSDTSSTFAGMVSDRQLPSWFTSFSQSSSTFLRYLSNPLSSLSLPSMYLYFSVIAAKASESVLDAMKLMSEEGVSTIAIVEEDGRLLSAVSVSDIGKIVVPQQDNQILTMPLHQFVTMIKEPDGSTDGVDKFPVYSVSPSSTLYYTMQKLLATSSHRLFVTDDAALSSSTFPPTSAGNLTGIVSTVDVRSYFFSHPLCSLLGSPLPLRAHREPARHRPYADAAAPTRLLRL</sequence>
<evidence type="ECO:0000313" key="7">
    <source>
        <dbReference type="Proteomes" id="UP000298390"/>
    </source>
</evidence>
<dbReference type="STRING" id="34475.A0A4Y9YDV4"/>
<proteinExistence type="predicted"/>
<dbReference type="InterPro" id="IPR046342">
    <property type="entry name" value="CBS_dom_sf"/>
</dbReference>
<dbReference type="SMART" id="SM00116">
    <property type="entry name" value="CBS"/>
    <property type="match status" value="3"/>
</dbReference>
<keyword evidence="1" id="KW-0677">Repeat</keyword>
<evidence type="ECO:0000256" key="2">
    <source>
        <dbReference type="ARBA" id="ARBA00023122"/>
    </source>
</evidence>
<feature type="domain" description="CBS" evidence="5">
    <location>
        <begin position="220"/>
        <end position="280"/>
    </location>
</feature>
<accession>A0A4Y9YDV4</accession>
<dbReference type="Pfam" id="PF00571">
    <property type="entry name" value="CBS"/>
    <property type="match status" value="1"/>
</dbReference>
<dbReference type="PANTHER" id="PTHR13780:SF36">
    <property type="entry name" value="CBS DOMAIN-CONTAINING PROTEIN"/>
    <property type="match status" value="1"/>
</dbReference>
<evidence type="ECO:0000256" key="4">
    <source>
        <dbReference type="SAM" id="MobiDB-lite"/>
    </source>
</evidence>
<dbReference type="PROSITE" id="PS51371">
    <property type="entry name" value="CBS"/>
    <property type="match status" value="2"/>
</dbReference>
<protein>
    <recommendedName>
        <fullName evidence="5">CBS domain-containing protein</fullName>
    </recommendedName>
</protein>
<dbReference type="InterPro" id="IPR000644">
    <property type="entry name" value="CBS_dom"/>
</dbReference>
<evidence type="ECO:0000256" key="1">
    <source>
        <dbReference type="ARBA" id="ARBA00022737"/>
    </source>
</evidence>
<dbReference type="GO" id="GO:0004865">
    <property type="term" value="F:protein serine/threonine phosphatase inhibitor activity"/>
    <property type="evidence" value="ECO:0007669"/>
    <property type="project" value="TreeGrafter"/>
</dbReference>
<keyword evidence="2 3" id="KW-0129">CBS domain</keyword>
<dbReference type="EMBL" id="SEKV01000240">
    <property type="protein sequence ID" value="TFY60726.1"/>
    <property type="molecule type" value="Genomic_DNA"/>
</dbReference>
<reference evidence="6 7" key="1">
    <citation type="submission" date="2019-01" db="EMBL/GenBank/DDBJ databases">
        <title>Genome sequencing of the rare red list fungi Fomitopsis rosea.</title>
        <authorList>
            <person name="Buettner E."/>
            <person name="Kellner H."/>
        </authorList>
    </citation>
    <scope>NUCLEOTIDE SEQUENCE [LARGE SCALE GENOMIC DNA]</scope>
    <source>
        <strain evidence="6 7">DSM 105464</strain>
    </source>
</reference>
<comment type="caution">
    <text evidence="6">The sequence shown here is derived from an EMBL/GenBank/DDBJ whole genome shotgun (WGS) entry which is preliminary data.</text>
</comment>
<dbReference type="Proteomes" id="UP000298390">
    <property type="component" value="Unassembled WGS sequence"/>
</dbReference>
<gene>
    <name evidence="6" type="ORF">EVJ58_g4967</name>
</gene>
<evidence type="ECO:0000313" key="6">
    <source>
        <dbReference type="EMBL" id="TFY60726.1"/>
    </source>
</evidence>
<name>A0A4Y9YDV4_9APHY</name>
<dbReference type="PANTHER" id="PTHR13780">
    <property type="entry name" value="AMP-ACTIVATED PROTEIN KINASE, GAMMA REGULATORY SUBUNIT"/>
    <property type="match status" value="1"/>
</dbReference>
<feature type="region of interest" description="Disordered" evidence="4">
    <location>
        <begin position="385"/>
        <end position="404"/>
    </location>
</feature>